<evidence type="ECO:0000256" key="1">
    <source>
        <dbReference type="SAM" id="SignalP"/>
    </source>
</evidence>
<feature type="chain" id="PRO_5043822196" description="Malate dehydrogenase" evidence="1">
    <location>
        <begin position="19"/>
        <end position="220"/>
    </location>
</feature>
<evidence type="ECO:0008006" key="4">
    <source>
        <dbReference type="Google" id="ProtNLM"/>
    </source>
</evidence>
<dbReference type="PANTHER" id="PTHR35567">
    <property type="entry name" value="MALATE DEHYDROGENASE (AFU_ORTHOLOGUE AFUA_2G13800)"/>
    <property type="match status" value="1"/>
</dbReference>
<gene>
    <name evidence="2" type="ORF">IAR55_002101</name>
</gene>
<dbReference type="EMBL" id="JBCAWK010000004">
    <property type="protein sequence ID" value="KAK8861282.1"/>
    <property type="molecule type" value="Genomic_DNA"/>
</dbReference>
<accession>A0AAW0YTM6</accession>
<protein>
    <recommendedName>
        <fullName evidence="4">Malate dehydrogenase</fullName>
    </recommendedName>
</protein>
<dbReference type="KEGG" id="kne:92179360"/>
<proteinExistence type="predicted"/>
<evidence type="ECO:0000313" key="2">
    <source>
        <dbReference type="EMBL" id="KAK8861282.1"/>
    </source>
</evidence>
<dbReference type="AlphaFoldDB" id="A0AAW0YTM6"/>
<dbReference type="RefSeq" id="XP_066803907.1">
    <property type="nucleotide sequence ID" value="XM_066945218.1"/>
</dbReference>
<feature type="signal peptide" evidence="1">
    <location>
        <begin position="1"/>
        <end position="18"/>
    </location>
</feature>
<dbReference type="InterPro" id="IPR021851">
    <property type="entry name" value="DUF3455"/>
</dbReference>
<name>A0AAW0YTM6_9TREE</name>
<organism evidence="2 3">
    <name type="scientific">Kwoniella newhampshirensis</name>
    <dbReference type="NCBI Taxonomy" id="1651941"/>
    <lineage>
        <taxon>Eukaryota</taxon>
        <taxon>Fungi</taxon>
        <taxon>Dikarya</taxon>
        <taxon>Basidiomycota</taxon>
        <taxon>Agaricomycotina</taxon>
        <taxon>Tremellomycetes</taxon>
        <taxon>Tremellales</taxon>
        <taxon>Cryptococcaceae</taxon>
        <taxon>Kwoniella</taxon>
    </lineage>
</organism>
<sequence>MLDRSLVALLFLLPATLSLPFTSRSDSSTLSFLSSAPFQSLIGLDDQTTHCSVDGLTVPLSGVPGLSVPGGQKLSTITVGRGVQNYTCTSGTYVTAGAVANLFDLSCLFSGSKGRLDPTAISSLLSKMAYSAIPYPLTGDLSVVIHHFFVDTPGKVASVNDPSRPSLNVPWLQLAGIDGQGTLAKSVYRLDTVGGQPPDSCDKEGQDLSVQYAAMYYLTK</sequence>
<dbReference type="Pfam" id="PF11937">
    <property type="entry name" value="DUF3455"/>
    <property type="match status" value="1"/>
</dbReference>
<keyword evidence="3" id="KW-1185">Reference proteome</keyword>
<evidence type="ECO:0000313" key="3">
    <source>
        <dbReference type="Proteomes" id="UP001388673"/>
    </source>
</evidence>
<reference evidence="2 3" key="1">
    <citation type="journal article" date="2024" name="bioRxiv">
        <title>Comparative genomics of Cryptococcus and Kwoniella reveals pathogenesis evolution and contrasting karyotype dynamics via intercentromeric recombination or chromosome fusion.</title>
        <authorList>
            <person name="Coelho M.A."/>
            <person name="David-Palma M."/>
            <person name="Shea T."/>
            <person name="Bowers K."/>
            <person name="McGinley-Smith S."/>
            <person name="Mohammad A.W."/>
            <person name="Gnirke A."/>
            <person name="Yurkov A.M."/>
            <person name="Nowrousian M."/>
            <person name="Sun S."/>
            <person name="Cuomo C.A."/>
            <person name="Heitman J."/>
        </authorList>
    </citation>
    <scope>NUCLEOTIDE SEQUENCE [LARGE SCALE GENOMIC DNA]</scope>
    <source>
        <strain evidence="2 3">CBS 13917</strain>
    </source>
</reference>
<dbReference type="PANTHER" id="PTHR35567:SF1">
    <property type="entry name" value="CONSERVED FUNGAL PROTEIN (AFU_ORTHOLOGUE AFUA_1G14230)"/>
    <property type="match status" value="1"/>
</dbReference>
<keyword evidence="1" id="KW-0732">Signal</keyword>
<dbReference type="Proteomes" id="UP001388673">
    <property type="component" value="Unassembled WGS sequence"/>
</dbReference>
<comment type="caution">
    <text evidence="2">The sequence shown here is derived from an EMBL/GenBank/DDBJ whole genome shotgun (WGS) entry which is preliminary data.</text>
</comment>
<dbReference type="GeneID" id="92179360"/>